<dbReference type="AlphaFoldDB" id="A0AAP5MCR1"/>
<sequence>MSLNTDNSSLSESNASSLEGNFKDFKVTATTNSGYIGTQFLSIVGTLAGVALGACIVVIVKDN</sequence>
<proteinExistence type="predicted"/>
<evidence type="ECO:0000256" key="1">
    <source>
        <dbReference type="SAM" id="Phobius"/>
    </source>
</evidence>
<gene>
    <name evidence="2" type="ORF">G7B40_033700</name>
</gene>
<organism evidence="2 3">
    <name type="scientific">Aetokthonos hydrillicola Thurmond2011</name>
    <dbReference type="NCBI Taxonomy" id="2712845"/>
    <lineage>
        <taxon>Bacteria</taxon>
        <taxon>Bacillati</taxon>
        <taxon>Cyanobacteriota</taxon>
        <taxon>Cyanophyceae</taxon>
        <taxon>Nostocales</taxon>
        <taxon>Hapalosiphonaceae</taxon>
        <taxon>Aetokthonos</taxon>
    </lineage>
</organism>
<feature type="transmembrane region" description="Helical" evidence="1">
    <location>
        <begin position="40"/>
        <end position="60"/>
    </location>
</feature>
<evidence type="ECO:0000313" key="3">
    <source>
        <dbReference type="Proteomes" id="UP000667802"/>
    </source>
</evidence>
<accession>A0AAP5MCR1</accession>
<dbReference type="EMBL" id="JAALHA020000025">
    <property type="protein sequence ID" value="MDR9899477.1"/>
    <property type="molecule type" value="Genomic_DNA"/>
</dbReference>
<evidence type="ECO:0000313" key="2">
    <source>
        <dbReference type="EMBL" id="MDR9899477.1"/>
    </source>
</evidence>
<keyword evidence="1" id="KW-1133">Transmembrane helix</keyword>
<keyword evidence="3" id="KW-1185">Reference proteome</keyword>
<comment type="caution">
    <text evidence="2">The sequence shown here is derived from an EMBL/GenBank/DDBJ whole genome shotgun (WGS) entry which is preliminary data.</text>
</comment>
<keyword evidence="1" id="KW-0472">Membrane</keyword>
<protein>
    <submittedName>
        <fullName evidence="2">Uncharacterized protein</fullName>
    </submittedName>
</protein>
<name>A0AAP5MCR1_9CYAN</name>
<reference evidence="3" key="1">
    <citation type="journal article" date="2021" name="Science">
        <title>Hunting the eagle killer: A cyanobacterial neurotoxin causes vacuolar myelinopathy.</title>
        <authorList>
            <person name="Breinlinger S."/>
            <person name="Phillips T.J."/>
            <person name="Haram B.N."/>
            <person name="Mares J."/>
            <person name="Martinez Yerena J.A."/>
            <person name="Hrouzek P."/>
            <person name="Sobotka R."/>
            <person name="Henderson W.M."/>
            <person name="Schmieder P."/>
            <person name="Williams S.M."/>
            <person name="Lauderdale J.D."/>
            <person name="Wilde H.D."/>
            <person name="Gerrin W."/>
            <person name="Kust A."/>
            <person name="Washington J.W."/>
            <person name="Wagner C."/>
            <person name="Geier B."/>
            <person name="Liebeke M."/>
            <person name="Enke H."/>
            <person name="Niedermeyer T.H.J."/>
            <person name="Wilde S.B."/>
        </authorList>
    </citation>
    <scope>NUCLEOTIDE SEQUENCE [LARGE SCALE GENOMIC DNA]</scope>
    <source>
        <strain evidence="3">Thurmond2011</strain>
    </source>
</reference>
<keyword evidence="1" id="KW-0812">Transmembrane</keyword>
<dbReference type="RefSeq" id="WP_208344968.1">
    <property type="nucleotide sequence ID" value="NZ_CAWQFN010000562.1"/>
</dbReference>
<dbReference type="Proteomes" id="UP000667802">
    <property type="component" value="Unassembled WGS sequence"/>
</dbReference>